<feature type="transmembrane region" description="Helical" evidence="7">
    <location>
        <begin position="119"/>
        <end position="138"/>
    </location>
</feature>
<reference evidence="9 10" key="1">
    <citation type="submission" date="2016-11" db="EMBL/GenBank/DDBJ databases">
        <title>The macronuclear genome of Stentor coeruleus: a giant cell with tiny introns.</title>
        <authorList>
            <person name="Slabodnick M."/>
            <person name="Ruby J.G."/>
            <person name="Reiff S.B."/>
            <person name="Swart E.C."/>
            <person name="Gosai S."/>
            <person name="Prabakaran S."/>
            <person name="Witkowska E."/>
            <person name="Larue G.E."/>
            <person name="Fisher S."/>
            <person name="Freeman R.M."/>
            <person name="Gunawardena J."/>
            <person name="Chu W."/>
            <person name="Stover N.A."/>
            <person name="Gregory B.D."/>
            <person name="Nowacki M."/>
            <person name="Derisi J."/>
            <person name="Roy S.W."/>
            <person name="Marshall W.F."/>
            <person name="Sood P."/>
        </authorList>
    </citation>
    <scope>NUCLEOTIDE SEQUENCE [LARGE SCALE GENOMIC DNA]</scope>
    <source>
        <strain evidence="9">WM001</strain>
    </source>
</reference>
<feature type="transmembrane region" description="Helical" evidence="7">
    <location>
        <begin position="150"/>
        <end position="168"/>
    </location>
</feature>
<dbReference type="GO" id="GO:0022857">
    <property type="term" value="F:transmembrane transporter activity"/>
    <property type="evidence" value="ECO:0007669"/>
    <property type="project" value="InterPro"/>
</dbReference>
<dbReference type="InterPro" id="IPR020846">
    <property type="entry name" value="MFS_dom"/>
</dbReference>
<feature type="transmembrane region" description="Helical" evidence="7">
    <location>
        <begin position="202"/>
        <end position="225"/>
    </location>
</feature>
<evidence type="ECO:0000256" key="3">
    <source>
        <dbReference type="ARBA" id="ARBA00022692"/>
    </source>
</evidence>
<name>A0A1R2C3J0_9CILI</name>
<evidence type="ECO:0000259" key="8">
    <source>
        <dbReference type="PROSITE" id="PS50850"/>
    </source>
</evidence>
<keyword evidence="5 7" id="KW-0472">Membrane</keyword>
<feature type="domain" description="Major facilitator superfamily (MFS) profile" evidence="8">
    <location>
        <begin position="1"/>
        <end position="406"/>
    </location>
</feature>
<dbReference type="InterPro" id="IPR036259">
    <property type="entry name" value="MFS_trans_sf"/>
</dbReference>
<keyword evidence="3 7" id="KW-0812">Transmembrane</keyword>
<dbReference type="OrthoDB" id="66581at2759"/>
<evidence type="ECO:0000313" key="10">
    <source>
        <dbReference type="Proteomes" id="UP000187209"/>
    </source>
</evidence>
<comment type="caution">
    <text evidence="9">The sequence shown here is derived from an EMBL/GenBank/DDBJ whole genome shotgun (WGS) entry which is preliminary data.</text>
</comment>
<gene>
    <name evidence="9" type="ORF">SteCoe_15486</name>
</gene>
<dbReference type="EMBL" id="MPUH01000299">
    <property type="protein sequence ID" value="OMJ83576.1"/>
    <property type="molecule type" value="Genomic_DNA"/>
</dbReference>
<proteinExistence type="inferred from homology"/>
<feature type="transmembrane region" description="Helical" evidence="7">
    <location>
        <begin position="377"/>
        <end position="399"/>
    </location>
</feature>
<evidence type="ECO:0000313" key="9">
    <source>
        <dbReference type="EMBL" id="OMJ83576.1"/>
    </source>
</evidence>
<evidence type="ECO:0000256" key="5">
    <source>
        <dbReference type="ARBA" id="ARBA00023136"/>
    </source>
</evidence>
<dbReference type="InterPro" id="IPR044770">
    <property type="entry name" value="MFS_spinster-like"/>
</dbReference>
<evidence type="ECO:0000256" key="7">
    <source>
        <dbReference type="SAM" id="Phobius"/>
    </source>
</evidence>
<evidence type="ECO:0000256" key="1">
    <source>
        <dbReference type="ARBA" id="ARBA00004141"/>
    </source>
</evidence>
<sequence>MLIYIDRGVLASIVSTLEDHDRGLGLTPAEIGLLGSFFMLGFMISGPIFAHYSQSSHSLTLIGIGLLIWGASSFGAGMSRSFWELSIARACSGVGEASFVCLAPPYIMDHAPSSRKTTWIAVFYSAISIGFALGNIFGNTVSEALGGWYWPFYIEGAFILPFVLISFMGKKVSLNSDLDAKNEVIPLCKQFVILAKCLSYDFTVLGFSAYIFTIGGIGYWGTYIIEKLFSKTPRVAAFSLGIIIIISGSLGTLLGSLFFDCIVRKFSLLHSEKKIKDEKFRNITTEKANLFLYITAFFSIIFFMAGLFMNDYFYFMILFGVGLFTLFLNKGPVALALMNSVPVKLRGQGNAVAIFFMHLFGDFPSPAIIGYLFTFSIFWGVVLTFGWLIWAVIFWIFAWNTSVFDI</sequence>
<feature type="transmembrane region" description="Helical" evidence="7">
    <location>
        <begin position="314"/>
        <end position="338"/>
    </location>
</feature>
<keyword evidence="4 7" id="KW-1133">Transmembrane helix</keyword>
<comment type="subcellular location">
    <subcellularLocation>
        <location evidence="1">Membrane</location>
        <topology evidence="1">Multi-pass membrane protein</topology>
    </subcellularLocation>
</comment>
<dbReference type="GO" id="GO:0016020">
    <property type="term" value="C:membrane"/>
    <property type="evidence" value="ECO:0007669"/>
    <property type="project" value="UniProtKB-SubCell"/>
</dbReference>
<feature type="transmembrane region" description="Helical" evidence="7">
    <location>
        <begin position="350"/>
        <end position="371"/>
    </location>
</feature>
<dbReference type="InterPro" id="IPR011701">
    <property type="entry name" value="MFS"/>
</dbReference>
<dbReference type="PANTHER" id="PTHR23505:SF79">
    <property type="entry name" value="PROTEIN SPINSTER"/>
    <property type="match status" value="1"/>
</dbReference>
<accession>A0A1R2C3J0</accession>
<dbReference type="PANTHER" id="PTHR23505">
    <property type="entry name" value="SPINSTER"/>
    <property type="match status" value="1"/>
</dbReference>
<evidence type="ECO:0000256" key="6">
    <source>
        <dbReference type="ARBA" id="ARBA00024338"/>
    </source>
</evidence>
<evidence type="ECO:0000256" key="4">
    <source>
        <dbReference type="ARBA" id="ARBA00022989"/>
    </source>
</evidence>
<dbReference type="AlphaFoldDB" id="A0A1R2C3J0"/>
<dbReference type="SUPFAM" id="SSF103473">
    <property type="entry name" value="MFS general substrate transporter"/>
    <property type="match status" value="1"/>
</dbReference>
<comment type="similarity">
    <text evidence="6">Belongs to the major facilitator superfamily. Spinster (TC 2.A.1.49) family.</text>
</comment>
<protein>
    <recommendedName>
        <fullName evidence="8">Major facilitator superfamily (MFS) profile domain-containing protein</fullName>
    </recommendedName>
</protein>
<feature type="transmembrane region" description="Helical" evidence="7">
    <location>
        <begin position="290"/>
        <end position="308"/>
    </location>
</feature>
<feature type="transmembrane region" description="Helical" evidence="7">
    <location>
        <begin position="85"/>
        <end position="107"/>
    </location>
</feature>
<dbReference type="Pfam" id="PF07690">
    <property type="entry name" value="MFS_1"/>
    <property type="match status" value="1"/>
</dbReference>
<evidence type="ECO:0000256" key="2">
    <source>
        <dbReference type="ARBA" id="ARBA00022448"/>
    </source>
</evidence>
<feature type="transmembrane region" description="Helical" evidence="7">
    <location>
        <begin position="237"/>
        <end position="263"/>
    </location>
</feature>
<keyword evidence="2" id="KW-0813">Transport</keyword>
<feature type="transmembrane region" description="Helical" evidence="7">
    <location>
        <begin position="59"/>
        <end position="79"/>
    </location>
</feature>
<feature type="transmembrane region" description="Helical" evidence="7">
    <location>
        <begin position="31"/>
        <end position="52"/>
    </location>
</feature>
<dbReference type="Gene3D" id="1.20.1250.20">
    <property type="entry name" value="MFS general substrate transporter like domains"/>
    <property type="match status" value="1"/>
</dbReference>
<keyword evidence="10" id="KW-1185">Reference proteome</keyword>
<organism evidence="9 10">
    <name type="scientific">Stentor coeruleus</name>
    <dbReference type="NCBI Taxonomy" id="5963"/>
    <lineage>
        <taxon>Eukaryota</taxon>
        <taxon>Sar</taxon>
        <taxon>Alveolata</taxon>
        <taxon>Ciliophora</taxon>
        <taxon>Postciliodesmatophora</taxon>
        <taxon>Heterotrichea</taxon>
        <taxon>Heterotrichida</taxon>
        <taxon>Stentoridae</taxon>
        <taxon>Stentor</taxon>
    </lineage>
</organism>
<dbReference type="Proteomes" id="UP000187209">
    <property type="component" value="Unassembled WGS sequence"/>
</dbReference>
<dbReference type="PROSITE" id="PS50850">
    <property type="entry name" value="MFS"/>
    <property type="match status" value="1"/>
</dbReference>